<sequence length="414" mass="47655">MSRQNTVVLFTLSFPYGKGEAFLESELPVLLQSFQRVVIVPRDAVGTLRPIPDQVEVDASFSERIPSGLGMVFSVSKRLSWDKVIHRELRHNKQVRFHFKSLKLLIYYRIIRDVIKLWYETKHFDSHTIFYTYWLESFTYGLGSLKTEHPLTLVSRAHRYDLYEEPYNRPYFPFRKTMFDSIDQVFPISKHGEQYLHSKYALGEDKVTLSRLGVKDGRFTTLNSRDGVFRVVSCSSFMKQKRVDLILNSIAQMADRYDKPIEWTHIGDGEFRQEVQQLGERLLPDHVKWTFLGSIDNSSVIAYYQSNYVDVFVNLSSSEGLPVSMMEVLGCGIPIVATDVGGVDEIVNNHTGVLLDQNVLPQEVATQLLRFAPDSTPDLGLKASARAYWESAFRSDYNYEHFVSVLQSMISDQL</sequence>
<organism evidence="4 5">
    <name type="scientific">Reichenbachiella agarivorans</name>
    <dbReference type="NCBI Taxonomy" id="2979464"/>
    <lineage>
        <taxon>Bacteria</taxon>
        <taxon>Pseudomonadati</taxon>
        <taxon>Bacteroidota</taxon>
        <taxon>Cytophagia</taxon>
        <taxon>Cytophagales</taxon>
        <taxon>Reichenbachiellaceae</taxon>
        <taxon>Reichenbachiella</taxon>
    </lineage>
</organism>
<dbReference type="GO" id="GO:0016757">
    <property type="term" value="F:glycosyltransferase activity"/>
    <property type="evidence" value="ECO:0007669"/>
    <property type="project" value="UniProtKB-KW"/>
</dbReference>
<dbReference type="PANTHER" id="PTHR12526">
    <property type="entry name" value="GLYCOSYLTRANSFERASE"/>
    <property type="match status" value="1"/>
</dbReference>
<evidence type="ECO:0000256" key="1">
    <source>
        <dbReference type="ARBA" id="ARBA00022676"/>
    </source>
</evidence>
<protein>
    <submittedName>
        <fullName evidence="4">Glycosyltransferase</fullName>
        <ecNumber evidence="4">2.4.-.-</ecNumber>
    </submittedName>
</protein>
<accession>A0ABY6CKP6</accession>
<evidence type="ECO:0000313" key="4">
    <source>
        <dbReference type="EMBL" id="UXP31062.1"/>
    </source>
</evidence>
<evidence type="ECO:0000313" key="5">
    <source>
        <dbReference type="Proteomes" id="UP001065174"/>
    </source>
</evidence>
<dbReference type="RefSeq" id="WP_262308506.1">
    <property type="nucleotide sequence ID" value="NZ_CP106679.1"/>
</dbReference>
<dbReference type="Pfam" id="PF00534">
    <property type="entry name" value="Glycos_transf_1"/>
    <property type="match status" value="1"/>
</dbReference>
<dbReference type="PANTHER" id="PTHR12526:SF629">
    <property type="entry name" value="TEICHURONIC ACID BIOSYNTHESIS GLYCOSYLTRANSFERASE TUAH-RELATED"/>
    <property type="match status" value="1"/>
</dbReference>
<dbReference type="Gene3D" id="3.40.50.2000">
    <property type="entry name" value="Glycogen Phosphorylase B"/>
    <property type="match status" value="2"/>
</dbReference>
<dbReference type="EMBL" id="CP106679">
    <property type="protein sequence ID" value="UXP31062.1"/>
    <property type="molecule type" value="Genomic_DNA"/>
</dbReference>
<evidence type="ECO:0000256" key="2">
    <source>
        <dbReference type="ARBA" id="ARBA00022679"/>
    </source>
</evidence>
<keyword evidence="2 4" id="KW-0808">Transferase</keyword>
<reference evidence="4" key="1">
    <citation type="submission" date="2022-09" db="EMBL/GenBank/DDBJ databases">
        <title>Comparative genomics and taxonomic characterization of three novel marine species of genus Reichenbachiella exhibiting antioxidant and polysaccharide degradation activities.</title>
        <authorList>
            <person name="Muhammad N."/>
            <person name="Lee Y.-J."/>
            <person name="Ko J."/>
            <person name="Kim S.-G."/>
        </authorList>
    </citation>
    <scope>NUCLEOTIDE SEQUENCE</scope>
    <source>
        <strain evidence="4">BKB1-1</strain>
    </source>
</reference>
<gene>
    <name evidence="4" type="ORF">N6H18_11945</name>
</gene>
<dbReference type="InterPro" id="IPR001296">
    <property type="entry name" value="Glyco_trans_1"/>
</dbReference>
<dbReference type="EC" id="2.4.-.-" evidence="4"/>
<feature type="domain" description="Glycosyl transferase family 1" evidence="3">
    <location>
        <begin position="225"/>
        <end position="372"/>
    </location>
</feature>
<proteinExistence type="predicted"/>
<evidence type="ECO:0000259" key="3">
    <source>
        <dbReference type="Pfam" id="PF00534"/>
    </source>
</evidence>
<keyword evidence="1 4" id="KW-0328">Glycosyltransferase</keyword>
<dbReference type="SUPFAM" id="SSF53756">
    <property type="entry name" value="UDP-Glycosyltransferase/glycogen phosphorylase"/>
    <property type="match status" value="1"/>
</dbReference>
<name>A0ABY6CKP6_9BACT</name>
<keyword evidence="5" id="KW-1185">Reference proteome</keyword>
<dbReference type="Proteomes" id="UP001065174">
    <property type="component" value="Chromosome"/>
</dbReference>